<accession>A0ABW5FZ96</accession>
<name>A0ABW5FZ96_9PSEU</name>
<comment type="similarity">
    <text evidence="1">Belongs to the PrpD family.</text>
</comment>
<evidence type="ECO:0000256" key="1">
    <source>
        <dbReference type="ARBA" id="ARBA00006174"/>
    </source>
</evidence>
<dbReference type="InterPro" id="IPR045337">
    <property type="entry name" value="MmgE_PrpD_C"/>
</dbReference>
<evidence type="ECO:0000259" key="3">
    <source>
        <dbReference type="Pfam" id="PF19305"/>
    </source>
</evidence>
<comment type="caution">
    <text evidence="4">The sequence shown here is derived from an EMBL/GenBank/DDBJ whole genome shotgun (WGS) entry which is preliminary data.</text>
</comment>
<dbReference type="Pfam" id="PF03972">
    <property type="entry name" value="MmgE_PrpD_N"/>
    <property type="match status" value="1"/>
</dbReference>
<dbReference type="InterPro" id="IPR036148">
    <property type="entry name" value="MmgE/PrpD_sf"/>
</dbReference>
<dbReference type="RefSeq" id="WP_378268134.1">
    <property type="nucleotide sequence ID" value="NZ_JBHUKR010000017.1"/>
</dbReference>
<dbReference type="PANTHER" id="PTHR16943">
    <property type="entry name" value="2-METHYLCITRATE DEHYDRATASE-RELATED"/>
    <property type="match status" value="1"/>
</dbReference>
<dbReference type="InterPro" id="IPR042183">
    <property type="entry name" value="MmgE/PrpD_sf_1"/>
</dbReference>
<organism evidence="4 5">
    <name type="scientific">Amycolatopsis pigmentata</name>
    <dbReference type="NCBI Taxonomy" id="450801"/>
    <lineage>
        <taxon>Bacteria</taxon>
        <taxon>Bacillati</taxon>
        <taxon>Actinomycetota</taxon>
        <taxon>Actinomycetes</taxon>
        <taxon>Pseudonocardiales</taxon>
        <taxon>Pseudonocardiaceae</taxon>
        <taxon>Amycolatopsis</taxon>
    </lineage>
</organism>
<protein>
    <submittedName>
        <fullName evidence="4">MmgE/PrpD family protein</fullName>
    </submittedName>
</protein>
<dbReference type="InterPro" id="IPR042188">
    <property type="entry name" value="MmgE/PrpD_sf_2"/>
</dbReference>
<reference evidence="5" key="1">
    <citation type="journal article" date="2019" name="Int. J. Syst. Evol. Microbiol.">
        <title>The Global Catalogue of Microorganisms (GCM) 10K type strain sequencing project: providing services to taxonomists for standard genome sequencing and annotation.</title>
        <authorList>
            <consortium name="The Broad Institute Genomics Platform"/>
            <consortium name="The Broad Institute Genome Sequencing Center for Infectious Disease"/>
            <person name="Wu L."/>
            <person name="Ma J."/>
        </authorList>
    </citation>
    <scope>NUCLEOTIDE SEQUENCE [LARGE SCALE GENOMIC DNA]</scope>
    <source>
        <strain evidence="5">CGMCC 4.7645</strain>
    </source>
</reference>
<dbReference type="Pfam" id="PF19305">
    <property type="entry name" value="MmgE_PrpD_C"/>
    <property type="match status" value="1"/>
</dbReference>
<evidence type="ECO:0000259" key="2">
    <source>
        <dbReference type="Pfam" id="PF03972"/>
    </source>
</evidence>
<dbReference type="Gene3D" id="3.30.1330.120">
    <property type="entry name" value="2-methylcitrate dehydratase PrpD"/>
    <property type="match status" value="1"/>
</dbReference>
<evidence type="ECO:0000313" key="4">
    <source>
        <dbReference type="EMBL" id="MFD2420103.1"/>
    </source>
</evidence>
<proteinExistence type="inferred from homology"/>
<dbReference type="InterPro" id="IPR045336">
    <property type="entry name" value="MmgE_PrpD_N"/>
</dbReference>
<feature type="domain" description="MmgE/PrpD N-terminal" evidence="2">
    <location>
        <begin position="91"/>
        <end position="274"/>
    </location>
</feature>
<dbReference type="Gene3D" id="1.10.4100.10">
    <property type="entry name" value="2-methylcitrate dehydratase PrpD"/>
    <property type="match status" value="1"/>
</dbReference>
<dbReference type="SUPFAM" id="SSF103378">
    <property type="entry name" value="2-methylcitrate dehydratase PrpD"/>
    <property type="match status" value="2"/>
</dbReference>
<gene>
    <name evidence="4" type="ORF">ACFSXZ_27615</name>
</gene>
<dbReference type="Proteomes" id="UP001597417">
    <property type="component" value="Unassembled WGS sequence"/>
</dbReference>
<evidence type="ECO:0000313" key="5">
    <source>
        <dbReference type="Proteomes" id="UP001597417"/>
    </source>
</evidence>
<keyword evidence="5" id="KW-1185">Reference proteome</keyword>
<sequence>MKAEGELYDFLGSLEFSALPAATVESCLALILDHFGCALLGARMPWTQALRRVTSPTKSRRRRSAADLLVDTRFRRGCGRIGNDRHSTAGIAGGGAFVYGEREPVPATTAALVNGTAGHALDLDDLYFPAMSHPGCVIVPATVAAATANRTDGRRLITAIVGGYEVMGRIGVATGLRAGELGFHATGQHGPAGAAAAVAMLANHDARGVASAVGIAGSLGAGIKAFTNGPGMVKRLHAGRAAEAGVLAASLVPEGFDGPATPLTGKFGLVHILGYGEADVEALARGLSQHYVVDDIYLKPYAACGALHGAVRAADEIAGEIGDPALVELVVVGTSRRALDQNSDTDPEDAMSVQYSMECCVALGLLGQAHEPLRIMAVADDPQDPARVLARKVTLELDRRAEEAYPDPNVSRVDVFLTDGRMVSRYGECTPATSRGWDAAVAKFDRVTAEVLTLPARQRLVAAVRALASGAPVTDCLDAVRAA</sequence>
<dbReference type="EMBL" id="JBHUKR010000017">
    <property type="protein sequence ID" value="MFD2420103.1"/>
    <property type="molecule type" value="Genomic_DNA"/>
</dbReference>
<feature type="domain" description="MmgE/PrpD C-terminal" evidence="3">
    <location>
        <begin position="301"/>
        <end position="465"/>
    </location>
</feature>
<dbReference type="PANTHER" id="PTHR16943:SF8">
    <property type="entry name" value="2-METHYLCITRATE DEHYDRATASE"/>
    <property type="match status" value="1"/>
</dbReference>
<dbReference type="InterPro" id="IPR005656">
    <property type="entry name" value="MmgE_PrpD"/>
</dbReference>